<protein>
    <submittedName>
        <fullName evidence="1">ATP-dependent protease ClpP protease subunit</fullName>
    </submittedName>
</protein>
<dbReference type="Pfam" id="PF00574">
    <property type="entry name" value="CLP_protease"/>
    <property type="match status" value="1"/>
</dbReference>
<dbReference type="AlphaFoldDB" id="A0A7W6R7T0"/>
<dbReference type="EMBL" id="JACIFY010000018">
    <property type="protein sequence ID" value="MBB4237938.1"/>
    <property type="molecule type" value="Genomic_DNA"/>
</dbReference>
<dbReference type="InterPro" id="IPR029045">
    <property type="entry name" value="ClpP/crotonase-like_dom_sf"/>
</dbReference>
<dbReference type="InterPro" id="IPR023562">
    <property type="entry name" value="ClpP/TepA"/>
</dbReference>
<keyword evidence="1" id="KW-0378">Hydrolase</keyword>
<organism evidence="1 2">
    <name type="scientific">Rhizobium esperanzae</name>
    <dbReference type="NCBI Taxonomy" id="1967781"/>
    <lineage>
        <taxon>Bacteria</taxon>
        <taxon>Pseudomonadati</taxon>
        <taxon>Pseudomonadota</taxon>
        <taxon>Alphaproteobacteria</taxon>
        <taxon>Hyphomicrobiales</taxon>
        <taxon>Rhizobiaceae</taxon>
        <taxon>Rhizobium/Agrobacterium group</taxon>
        <taxon>Rhizobium</taxon>
    </lineage>
</organism>
<dbReference type="RefSeq" id="WP_184472435.1">
    <property type="nucleotide sequence ID" value="NZ_JACIFY010000018.1"/>
</dbReference>
<evidence type="ECO:0000313" key="2">
    <source>
        <dbReference type="Proteomes" id="UP000540909"/>
    </source>
</evidence>
<evidence type="ECO:0000313" key="1">
    <source>
        <dbReference type="EMBL" id="MBB4237938.1"/>
    </source>
</evidence>
<dbReference type="Proteomes" id="UP000540909">
    <property type="component" value="Unassembled WGS sequence"/>
</dbReference>
<proteinExistence type="predicted"/>
<sequence length="195" mass="21554">MTDAEDGRKDDINRLLFEPNAAINGAIDDNTLTSFLDQIADMRSGNQDLVLELNTVGGDADVARRIALEIRLFSRHAGRSAYCVGKSYVYSAGVTILAAFDRQNRYLTADAFLLIHERRISGGIELSGPMTACIQMVQEELAMLETAQRLEKEGFDELVKGSKMSSEELFRCARKNCYMSAQDALSYGLVGRILS</sequence>
<reference evidence="1 2" key="1">
    <citation type="submission" date="2020-08" db="EMBL/GenBank/DDBJ databases">
        <title>Genomic Encyclopedia of Type Strains, Phase IV (KMG-V): Genome sequencing to study the core and pangenomes of soil and plant-associated prokaryotes.</title>
        <authorList>
            <person name="Whitman W."/>
        </authorList>
    </citation>
    <scope>NUCLEOTIDE SEQUENCE [LARGE SCALE GENOMIC DNA]</scope>
    <source>
        <strain evidence="1 2">SEMIA 4089</strain>
    </source>
</reference>
<dbReference type="SUPFAM" id="SSF52096">
    <property type="entry name" value="ClpP/crotonase"/>
    <property type="match status" value="1"/>
</dbReference>
<dbReference type="GO" id="GO:0006508">
    <property type="term" value="P:proteolysis"/>
    <property type="evidence" value="ECO:0007669"/>
    <property type="project" value="UniProtKB-KW"/>
</dbReference>
<keyword evidence="1" id="KW-0645">Protease</keyword>
<comment type="caution">
    <text evidence="1">The sequence shown here is derived from an EMBL/GenBank/DDBJ whole genome shotgun (WGS) entry which is preliminary data.</text>
</comment>
<dbReference type="Gene3D" id="3.90.226.10">
    <property type="entry name" value="2-enoyl-CoA Hydratase, Chain A, domain 1"/>
    <property type="match status" value="1"/>
</dbReference>
<dbReference type="GO" id="GO:0008233">
    <property type="term" value="F:peptidase activity"/>
    <property type="evidence" value="ECO:0007669"/>
    <property type="project" value="UniProtKB-KW"/>
</dbReference>
<gene>
    <name evidence="1" type="ORF">GGD57_004541</name>
</gene>
<accession>A0A7W6R7T0</accession>
<name>A0A7W6R7T0_9HYPH</name>